<dbReference type="EMBL" id="MN740740">
    <property type="protein sequence ID" value="QHU09610.1"/>
    <property type="molecule type" value="Genomic_DNA"/>
</dbReference>
<dbReference type="AlphaFoldDB" id="A0A6C0JY21"/>
<proteinExistence type="predicted"/>
<organism evidence="1">
    <name type="scientific">viral metagenome</name>
    <dbReference type="NCBI Taxonomy" id="1070528"/>
    <lineage>
        <taxon>unclassified sequences</taxon>
        <taxon>metagenomes</taxon>
        <taxon>organismal metagenomes</taxon>
    </lineage>
</organism>
<evidence type="ECO:0000313" key="1">
    <source>
        <dbReference type="EMBL" id="QHU09610.1"/>
    </source>
</evidence>
<sequence length="197" mass="23061">MHKIQSIVDSNSAELVNIIFGDLLNPQVVFRTPGFTRDNISDMKSLTKLILEISSRKLYYYGDIPINYYCAGFDKNLVPKYNLVFKELTDQELYDDLFKIKILSEYIFNKKIKIYIIPHLNLKLKATNNYIEKRNHTSNLLMTSCYKLGLNFCNIGKFLEHVRPETAFLEHYMEDHTHYSNDYNLVSSFIDFSVSNG</sequence>
<name>A0A6C0JY21_9ZZZZ</name>
<protein>
    <submittedName>
        <fullName evidence="1">Uncharacterized protein</fullName>
    </submittedName>
</protein>
<accession>A0A6C0JY21</accession>
<reference evidence="1" key="1">
    <citation type="journal article" date="2020" name="Nature">
        <title>Giant virus diversity and host interactions through global metagenomics.</title>
        <authorList>
            <person name="Schulz F."/>
            <person name="Roux S."/>
            <person name="Paez-Espino D."/>
            <person name="Jungbluth S."/>
            <person name="Walsh D.A."/>
            <person name="Denef V.J."/>
            <person name="McMahon K.D."/>
            <person name="Konstantinidis K.T."/>
            <person name="Eloe-Fadrosh E.A."/>
            <person name="Kyrpides N.C."/>
            <person name="Woyke T."/>
        </authorList>
    </citation>
    <scope>NUCLEOTIDE SEQUENCE</scope>
    <source>
        <strain evidence="1">GVMAG-S-1101164-105</strain>
    </source>
</reference>